<evidence type="ECO:0000313" key="6">
    <source>
        <dbReference type="Proteomes" id="UP000355283"/>
    </source>
</evidence>
<dbReference type="GO" id="GO:0016787">
    <property type="term" value="F:hydrolase activity"/>
    <property type="evidence" value="ECO:0007669"/>
    <property type="project" value="UniProtKB-KW"/>
</dbReference>
<dbReference type="Pfam" id="PF03959">
    <property type="entry name" value="FSH1"/>
    <property type="match status" value="1"/>
</dbReference>
<keyword evidence="1" id="KW-0378">Hydrolase</keyword>
<keyword evidence="3" id="KW-0732">Signal</keyword>
<accession>A0A4D9D5Q6</accession>
<feature type="domain" description="Serine hydrolase" evidence="4">
    <location>
        <begin position="87"/>
        <end position="340"/>
    </location>
</feature>
<feature type="region of interest" description="Disordered" evidence="2">
    <location>
        <begin position="139"/>
        <end position="184"/>
    </location>
</feature>
<dbReference type="EMBL" id="SDOX01000009">
    <property type="protein sequence ID" value="TFJ86324.1"/>
    <property type="molecule type" value="Genomic_DNA"/>
</dbReference>
<dbReference type="GO" id="GO:0005634">
    <property type="term" value="C:nucleus"/>
    <property type="evidence" value="ECO:0007669"/>
    <property type="project" value="TreeGrafter"/>
</dbReference>
<dbReference type="InterPro" id="IPR050593">
    <property type="entry name" value="LovG"/>
</dbReference>
<dbReference type="SUPFAM" id="SSF53474">
    <property type="entry name" value="alpha/beta-Hydrolases"/>
    <property type="match status" value="1"/>
</dbReference>
<dbReference type="Gene3D" id="3.40.50.1820">
    <property type="entry name" value="alpha/beta hydrolase"/>
    <property type="match status" value="1"/>
</dbReference>
<dbReference type="OrthoDB" id="414698at2759"/>
<organism evidence="5 6">
    <name type="scientific">Nannochloropsis salina CCMP1776</name>
    <dbReference type="NCBI Taxonomy" id="1027361"/>
    <lineage>
        <taxon>Eukaryota</taxon>
        <taxon>Sar</taxon>
        <taxon>Stramenopiles</taxon>
        <taxon>Ochrophyta</taxon>
        <taxon>Eustigmatophyceae</taxon>
        <taxon>Eustigmatales</taxon>
        <taxon>Monodopsidaceae</taxon>
        <taxon>Microchloropsis</taxon>
        <taxon>Microchloropsis salina</taxon>
    </lineage>
</organism>
<protein>
    <recommendedName>
        <fullName evidence="4">Serine hydrolase domain-containing protein</fullName>
    </recommendedName>
</protein>
<keyword evidence="6" id="KW-1185">Reference proteome</keyword>
<sequence>MPERKAVVPFCFLSASLAFSSALSPLASAVRAFFVSPAPTASSSPSVIVSSVPSDSRVCMSAAFPVASSPLTPASSTAPSTNQGSRRLKILCLHGYLQSASIFRGKLGSLRKGLKSKADFVFLDAPFLAQARPSEELLNAVGGLKEGGREKGKEGRREDQEVPEEEPGRGNGGGGDGDEVPRGRSWWQWTDQTPEGSLQPRPSKALHYTGVAETTIPFLKQALAEHAPDGLLAFSQGATAAAILLAALQRDEREGKGQKEGVSLPKFAILVGGFFPRDEAVGQGVREGAPRLPTMFVGGAADQLVPLTRTRELMACWAEAEEGWITLHEHGGGHFVPTWKGEFKDDVVRFVDRFTSGEGIKGR</sequence>
<evidence type="ECO:0000256" key="3">
    <source>
        <dbReference type="SAM" id="SignalP"/>
    </source>
</evidence>
<feature type="chain" id="PRO_5020025867" description="Serine hydrolase domain-containing protein" evidence="3">
    <location>
        <begin position="23"/>
        <end position="363"/>
    </location>
</feature>
<gene>
    <name evidence="5" type="ORF">NSK_002532</name>
</gene>
<evidence type="ECO:0000313" key="5">
    <source>
        <dbReference type="EMBL" id="TFJ86324.1"/>
    </source>
</evidence>
<evidence type="ECO:0000256" key="1">
    <source>
        <dbReference type="ARBA" id="ARBA00022801"/>
    </source>
</evidence>
<dbReference type="PANTHER" id="PTHR48070:SF6">
    <property type="entry name" value="ESTERASE OVCA2"/>
    <property type="match status" value="1"/>
</dbReference>
<evidence type="ECO:0000259" key="4">
    <source>
        <dbReference type="Pfam" id="PF03959"/>
    </source>
</evidence>
<comment type="caution">
    <text evidence="5">The sequence shown here is derived from an EMBL/GenBank/DDBJ whole genome shotgun (WGS) entry which is preliminary data.</text>
</comment>
<feature type="compositionally biased region" description="Basic and acidic residues" evidence="2">
    <location>
        <begin position="146"/>
        <end position="160"/>
    </location>
</feature>
<evidence type="ECO:0000256" key="2">
    <source>
        <dbReference type="SAM" id="MobiDB-lite"/>
    </source>
</evidence>
<dbReference type="PANTHER" id="PTHR48070">
    <property type="entry name" value="ESTERASE OVCA2"/>
    <property type="match status" value="1"/>
</dbReference>
<proteinExistence type="predicted"/>
<dbReference type="InterPro" id="IPR029058">
    <property type="entry name" value="AB_hydrolase_fold"/>
</dbReference>
<dbReference type="Proteomes" id="UP000355283">
    <property type="component" value="Unassembled WGS sequence"/>
</dbReference>
<feature type="signal peptide" evidence="3">
    <location>
        <begin position="1"/>
        <end position="22"/>
    </location>
</feature>
<dbReference type="AlphaFoldDB" id="A0A4D9D5Q6"/>
<dbReference type="InterPro" id="IPR005645">
    <property type="entry name" value="FSH-like_dom"/>
</dbReference>
<reference evidence="5 6" key="1">
    <citation type="submission" date="2019-01" db="EMBL/GenBank/DDBJ databases">
        <title>Nuclear Genome Assembly of the Microalgal Biofuel strain Nannochloropsis salina CCMP1776.</title>
        <authorList>
            <person name="Hovde B."/>
        </authorList>
    </citation>
    <scope>NUCLEOTIDE SEQUENCE [LARGE SCALE GENOMIC DNA]</scope>
    <source>
        <strain evidence="5 6">CCMP1776</strain>
    </source>
</reference>
<name>A0A4D9D5Q6_9STRA</name>
<dbReference type="GO" id="GO:0005737">
    <property type="term" value="C:cytoplasm"/>
    <property type="evidence" value="ECO:0007669"/>
    <property type="project" value="TreeGrafter"/>
</dbReference>